<name>A0A6N7XET1_9FIRM</name>
<gene>
    <name evidence="5" type="ORF">FYJ71_02555</name>
</gene>
<feature type="transmembrane region" description="Helical" evidence="3">
    <location>
        <begin position="792"/>
        <end position="810"/>
    </location>
</feature>
<dbReference type="Pfam" id="PF05036">
    <property type="entry name" value="SPOR"/>
    <property type="match status" value="1"/>
</dbReference>
<feature type="region of interest" description="Disordered" evidence="2">
    <location>
        <begin position="600"/>
        <end position="658"/>
    </location>
</feature>
<evidence type="ECO:0000256" key="3">
    <source>
        <dbReference type="SAM" id="Phobius"/>
    </source>
</evidence>
<keyword evidence="1" id="KW-0175">Coiled coil</keyword>
<evidence type="ECO:0000259" key="4">
    <source>
        <dbReference type="PROSITE" id="PS51724"/>
    </source>
</evidence>
<dbReference type="EMBL" id="VUNE01000001">
    <property type="protein sequence ID" value="MST61854.1"/>
    <property type="molecule type" value="Genomic_DNA"/>
</dbReference>
<feature type="compositionally biased region" description="Basic and acidic residues" evidence="2">
    <location>
        <begin position="858"/>
        <end position="871"/>
    </location>
</feature>
<keyword evidence="3" id="KW-0472">Membrane</keyword>
<feature type="compositionally biased region" description="Basic and acidic residues" evidence="2">
    <location>
        <begin position="612"/>
        <end position="626"/>
    </location>
</feature>
<feature type="region of interest" description="Disordered" evidence="2">
    <location>
        <begin position="821"/>
        <end position="871"/>
    </location>
</feature>
<proteinExistence type="predicted"/>
<keyword evidence="6" id="KW-1185">Reference proteome</keyword>
<keyword evidence="5" id="KW-0132">Cell division</keyword>
<evidence type="ECO:0000313" key="5">
    <source>
        <dbReference type="EMBL" id="MST61854.1"/>
    </source>
</evidence>
<accession>A0A6N7XET1</accession>
<feature type="compositionally biased region" description="Low complexity" evidence="2">
    <location>
        <begin position="827"/>
        <end position="841"/>
    </location>
</feature>
<sequence>MNDFGKITIKSVVSDVDKKYIRDREELSSNLDEALKNKYIKVGKDEEKYIELLRYNIIFYKSIIKKLEVIIEMWVQNGVISSTQSVEKSIVNITNSSKEYVNIAMKKGRTYLNDKDKKIFVSYDNSVGLKRIEKVENDYKILNLYKDILSMMISVISEDPIKYNVILDMSIEKLKIDIMNEVFAMINEILFSVEREKDRFTDEALVDEDKLYAGNIDDEEKCLGFKKYVAMISSPEISVRINDVFRSSVELENIDEVDANLFDPDFKDYISCAVILMDYVSAENKVLLKNIFRMFISNNITQDQFEETFDKIVIERTFVDKRTWLECQKMVKADFNLENNNFFGESKAEAEETLSLNDRLDIVENLTEDMSVEECIDYMKYSKPRFGDGAYSDTEGGFANKLKQGLFSFSEKLKSKDDSYDLTDEYDEEEYHDYDDGYENDDSYYADDEDLEDYEKGKSGFMSKFKNFFKRNDYDEFDDYEDYDKDDDFDNEYDDFVDDEDEVVDSKFEEKSSIQDKNAVAILKLREKNKKRELAKQKAEIKDLKDERKIAEEINKVGIGSFKNSEIVFTENDVVYKKSDGNFKSKSEEVFQNKIDGQISFDDFSGRVTPQNDDKKLEASDVKNDDERSDNEAIIQSSQDKTKSKNEGSKKNESEDIDDKKDVFDSEFKIINSKKNERNKSAGDNNTFEELESLKSMNASDLRVLNKTSLKKGHIEEKKSVTTDHSILDKTIVKNEADDIEKRESSLFSRNIGKFGNFKDKMIQKNDERRKRKEDRESEGEMFPKSVVIRDFVIVVVLLVAIFASYIYMIKGFNRPSVEETNSAAKQTQTTGKTKNTSNSGADSTASNSAKSTTEITQKTEAEKEKDEIEKKASALDREAESYKSGKGTYYTVFVGAVKSEDAANTYANSFAKRGVNSKVVRNGGFYMLKVGEYFDVNQAYSESYRITSKGIQNYVATQNKYYELKIEAFKIRSKNLSADQIKTDYNDIKNQISSTGKNDQYIKNLDEIYNEALKSKQ</sequence>
<feature type="compositionally biased region" description="Basic and acidic residues" evidence="2">
    <location>
        <begin position="640"/>
        <end position="658"/>
    </location>
</feature>
<dbReference type="InterPro" id="IPR007730">
    <property type="entry name" value="SPOR-like_dom"/>
</dbReference>
<dbReference type="Proteomes" id="UP000440713">
    <property type="component" value="Unassembled WGS sequence"/>
</dbReference>
<dbReference type="AlphaFoldDB" id="A0A6N7XET1"/>
<keyword evidence="3" id="KW-0812">Transmembrane</keyword>
<feature type="coiled-coil region" evidence="1">
    <location>
        <begin position="520"/>
        <end position="554"/>
    </location>
</feature>
<evidence type="ECO:0000256" key="1">
    <source>
        <dbReference type="SAM" id="Coils"/>
    </source>
</evidence>
<reference evidence="5 6" key="1">
    <citation type="submission" date="2019-08" db="EMBL/GenBank/DDBJ databases">
        <title>In-depth cultivation of the pig gut microbiome towards novel bacterial diversity and tailored functional studies.</title>
        <authorList>
            <person name="Wylensek D."/>
            <person name="Hitch T.C.A."/>
            <person name="Clavel T."/>
        </authorList>
    </citation>
    <scope>NUCLEOTIDE SEQUENCE [LARGE SCALE GENOMIC DNA]</scope>
    <source>
        <strain evidence="5 6">WCA-SAB-591-4A-A</strain>
    </source>
</reference>
<dbReference type="SUPFAM" id="SSF110997">
    <property type="entry name" value="Sporulation related repeat"/>
    <property type="match status" value="1"/>
</dbReference>
<organism evidence="5 6">
    <name type="scientific">Peptostreptococcus porci</name>
    <dbReference type="NCBI Taxonomy" id="2652282"/>
    <lineage>
        <taxon>Bacteria</taxon>
        <taxon>Bacillati</taxon>
        <taxon>Bacillota</taxon>
        <taxon>Clostridia</taxon>
        <taxon>Peptostreptococcales</taxon>
        <taxon>Peptostreptococcaceae</taxon>
        <taxon>Peptostreptococcus</taxon>
    </lineage>
</organism>
<comment type="caution">
    <text evidence="5">The sequence shown here is derived from an EMBL/GenBank/DDBJ whole genome shotgun (WGS) entry which is preliminary data.</text>
</comment>
<evidence type="ECO:0000313" key="6">
    <source>
        <dbReference type="Proteomes" id="UP000440713"/>
    </source>
</evidence>
<dbReference type="InterPro" id="IPR036680">
    <property type="entry name" value="SPOR-like_sf"/>
</dbReference>
<dbReference type="PROSITE" id="PS51724">
    <property type="entry name" value="SPOR"/>
    <property type="match status" value="1"/>
</dbReference>
<feature type="compositionally biased region" description="Polar residues" evidence="2">
    <location>
        <begin position="842"/>
        <end position="857"/>
    </location>
</feature>
<keyword evidence="3" id="KW-1133">Transmembrane helix</keyword>
<feature type="domain" description="SPOR" evidence="4">
    <location>
        <begin position="885"/>
        <end position="960"/>
    </location>
</feature>
<evidence type="ECO:0000256" key="2">
    <source>
        <dbReference type="SAM" id="MobiDB-lite"/>
    </source>
</evidence>
<keyword evidence="5" id="KW-0131">Cell cycle</keyword>
<protein>
    <submittedName>
        <fullName evidence="5">Sporulation and cell division repeat protein</fullName>
    </submittedName>
</protein>
<dbReference type="RefSeq" id="WP_154537229.1">
    <property type="nucleotide sequence ID" value="NZ_JAXDWS010000025.1"/>
</dbReference>
<dbReference type="GO" id="GO:0042834">
    <property type="term" value="F:peptidoglycan binding"/>
    <property type="evidence" value="ECO:0007669"/>
    <property type="project" value="InterPro"/>
</dbReference>
<dbReference type="GO" id="GO:0051301">
    <property type="term" value="P:cell division"/>
    <property type="evidence" value="ECO:0007669"/>
    <property type="project" value="UniProtKB-KW"/>
</dbReference>
<dbReference type="Gene3D" id="3.30.70.1070">
    <property type="entry name" value="Sporulation related repeat"/>
    <property type="match status" value="1"/>
</dbReference>